<dbReference type="AlphaFoldDB" id="A0A4C1UF79"/>
<organism evidence="2 3">
    <name type="scientific">Eumeta variegata</name>
    <name type="common">Bagworm moth</name>
    <name type="synonym">Eumeta japonica</name>
    <dbReference type="NCBI Taxonomy" id="151549"/>
    <lineage>
        <taxon>Eukaryota</taxon>
        <taxon>Metazoa</taxon>
        <taxon>Ecdysozoa</taxon>
        <taxon>Arthropoda</taxon>
        <taxon>Hexapoda</taxon>
        <taxon>Insecta</taxon>
        <taxon>Pterygota</taxon>
        <taxon>Neoptera</taxon>
        <taxon>Endopterygota</taxon>
        <taxon>Lepidoptera</taxon>
        <taxon>Glossata</taxon>
        <taxon>Ditrysia</taxon>
        <taxon>Tineoidea</taxon>
        <taxon>Psychidae</taxon>
        <taxon>Oiketicinae</taxon>
        <taxon>Eumeta</taxon>
    </lineage>
</organism>
<feature type="compositionally biased region" description="Polar residues" evidence="1">
    <location>
        <begin position="19"/>
        <end position="32"/>
    </location>
</feature>
<sequence>MQAKKHKRTYAYNPETKKQSTPWERNQFQDEPNPTKVIGTKRTLKLMVVCFLGGAGTVLAEPMRPDGSRQLLAAPLDFGTSTNSDNETIFDMKMAEIAQDAAGVSASQGEVLKLNERSHCLFRSIYARSFVAEKRANILKHKTVSAGRIVLKIRPTRARIKLSFVAKLDDKQVRGRIGSCIDAYLIRAGGEGGALAGPEWDLIVNN</sequence>
<dbReference type="EMBL" id="BGZK01000169">
    <property type="protein sequence ID" value="GBP25091.1"/>
    <property type="molecule type" value="Genomic_DNA"/>
</dbReference>
<proteinExistence type="predicted"/>
<gene>
    <name evidence="2" type="ORF">EVAR_19571_1</name>
</gene>
<evidence type="ECO:0000256" key="1">
    <source>
        <dbReference type="SAM" id="MobiDB-lite"/>
    </source>
</evidence>
<evidence type="ECO:0000313" key="2">
    <source>
        <dbReference type="EMBL" id="GBP25091.1"/>
    </source>
</evidence>
<keyword evidence="3" id="KW-1185">Reference proteome</keyword>
<reference evidence="2 3" key="1">
    <citation type="journal article" date="2019" name="Commun. Biol.">
        <title>The bagworm genome reveals a unique fibroin gene that provides high tensile strength.</title>
        <authorList>
            <person name="Kono N."/>
            <person name="Nakamura H."/>
            <person name="Ohtoshi R."/>
            <person name="Tomita M."/>
            <person name="Numata K."/>
            <person name="Arakawa K."/>
        </authorList>
    </citation>
    <scope>NUCLEOTIDE SEQUENCE [LARGE SCALE GENOMIC DNA]</scope>
</reference>
<comment type="caution">
    <text evidence="2">The sequence shown here is derived from an EMBL/GenBank/DDBJ whole genome shotgun (WGS) entry which is preliminary data.</text>
</comment>
<accession>A0A4C1UF79</accession>
<protein>
    <submittedName>
        <fullName evidence="2">Uncharacterized protein</fullName>
    </submittedName>
</protein>
<feature type="region of interest" description="Disordered" evidence="1">
    <location>
        <begin position="1"/>
        <end position="36"/>
    </location>
</feature>
<evidence type="ECO:0000313" key="3">
    <source>
        <dbReference type="Proteomes" id="UP000299102"/>
    </source>
</evidence>
<name>A0A4C1UF79_EUMVA</name>
<dbReference type="Proteomes" id="UP000299102">
    <property type="component" value="Unassembled WGS sequence"/>
</dbReference>